<proteinExistence type="predicted"/>
<evidence type="ECO:0000256" key="1">
    <source>
        <dbReference type="SAM" id="Phobius"/>
    </source>
</evidence>
<keyword evidence="1" id="KW-0812">Transmembrane</keyword>
<keyword evidence="4" id="KW-1185">Reference proteome</keyword>
<comment type="caution">
    <text evidence="3">The sequence shown here is derived from an EMBL/GenBank/DDBJ whole genome shotgun (WGS) entry which is preliminary data.</text>
</comment>
<dbReference type="Pfam" id="PF14341">
    <property type="entry name" value="PilX_N"/>
    <property type="match status" value="1"/>
</dbReference>
<dbReference type="AlphaFoldDB" id="A0A370P1D7"/>
<evidence type="ECO:0000313" key="3">
    <source>
        <dbReference type="EMBL" id="RDK11578.1"/>
    </source>
</evidence>
<accession>A0A370P1D7</accession>
<dbReference type="Proteomes" id="UP000255165">
    <property type="component" value="Unassembled WGS sequence"/>
</dbReference>
<reference evidence="3 4" key="1">
    <citation type="submission" date="2018-06" db="EMBL/GenBank/DDBJ databases">
        <authorList>
            <person name="Feng T."/>
            <person name="Jeon C.O."/>
        </authorList>
    </citation>
    <scope>NUCLEOTIDE SEQUENCE [LARGE SCALE GENOMIC DNA]</scope>
    <source>
        <strain evidence="3 4">S23</strain>
    </source>
</reference>
<organism evidence="3 4">
    <name type="scientific">Cupriavidus lacunae</name>
    <dbReference type="NCBI Taxonomy" id="2666307"/>
    <lineage>
        <taxon>Bacteria</taxon>
        <taxon>Pseudomonadati</taxon>
        <taxon>Pseudomonadota</taxon>
        <taxon>Betaproteobacteria</taxon>
        <taxon>Burkholderiales</taxon>
        <taxon>Burkholderiaceae</taxon>
        <taxon>Cupriavidus</taxon>
    </lineage>
</organism>
<feature type="domain" description="Type 4 fimbrial biogenesis protein PilX N-terminal" evidence="2">
    <location>
        <begin position="107"/>
        <end position="157"/>
    </location>
</feature>
<evidence type="ECO:0000313" key="4">
    <source>
        <dbReference type="Proteomes" id="UP000255165"/>
    </source>
</evidence>
<protein>
    <recommendedName>
        <fullName evidence="2">Type 4 fimbrial biogenesis protein PilX N-terminal domain-containing protein</fullName>
    </recommendedName>
</protein>
<keyword evidence="1" id="KW-1133">Transmembrane helix</keyword>
<feature type="transmembrane region" description="Helical" evidence="1">
    <location>
        <begin position="109"/>
        <end position="128"/>
    </location>
</feature>
<name>A0A370P1D7_9BURK</name>
<keyword evidence="1" id="KW-0472">Membrane</keyword>
<gene>
    <name evidence="3" type="ORF">DN412_04265</name>
</gene>
<evidence type="ECO:0000259" key="2">
    <source>
        <dbReference type="Pfam" id="PF14341"/>
    </source>
</evidence>
<dbReference type="EMBL" id="QKWJ01000003">
    <property type="protein sequence ID" value="RDK11578.1"/>
    <property type="molecule type" value="Genomic_DNA"/>
</dbReference>
<dbReference type="InterPro" id="IPR025746">
    <property type="entry name" value="PilX_N_dom"/>
</dbReference>
<sequence length="517" mass="55133">MHFIPAGDLRPDQYHHFHSLDNNRWKSAGVQPGRSWRASHLSACHQHFCRNPADQYQPYGSKQNRFDHSSNSEWNGARTQQPCNHAMKLPAQRSRPFASRQKATIQQGAATLIMTVILLLAVGLMVLYTNRAAIMEQRLSANEIRTKQAFAAASAGLDQALAYMRKGGIDQDKNGVPDVITPNTLTSSSGTPSYYQALYCDPLDIPYTTCPATHGTALSCTLPPAALPQPVVPMDLSRVGIISCGWSDDDSSVQRIVQLAGFSPSLGGSISTPVTSRGTANLLTGGASILNYFNDLTVWSGGALLGQSNTGKTFIRDEVSNPIASLSDPYRNVGNSPGCNNPPTGYQCSTQGANLGHDTVSNDTKLSSLSSDGFFQYFFGQTPVAYRDSTATWVVDPGSVLATSNSTSLNSIVNMQDNAIWVEGNASLPGNIGTQDHPVVLIVNGDFDMSANSVINGLVYVTGNITGNGSPTIYGAIVNAGSANVTGNLKVVFDPKVLGAASNLGQAARLQGSWRDW</sequence>